<evidence type="ECO:0000313" key="2">
    <source>
        <dbReference type="EMBL" id="MBP2234459.1"/>
    </source>
</evidence>
<dbReference type="EMBL" id="JAGILA010000001">
    <property type="protein sequence ID" value="MBP2234459.1"/>
    <property type="molecule type" value="Genomic_DNA"/>
</dbReference>
<sequence length="65" mass="6918">MTILDVAIAIQLHMGAKRASEIGAKESWRLILRLCAFAPALAAIVGLLEFAGMEGRTIVATLRAP</sequence>
<comment type="caution">
    <text evidence="2">The sequence shown here is derived from an EMBL/GenBank/DDBJ whole genome shotgun (WGS) entry which is preliminary data.</text>
</comment>
<keyword evidence="1" id="KW-1133">Transmembrane helix</keyword>
<evidence type="ECO:0000256" key="1">
    <source>
        <dbReference type="SAM" id="Phobius"/>
    </source>
</evidence>
<keyword evidence="1" id="KW-0812">Transmembrane</keyword>
<name>A0ABS4QUZ0_9HYPH</name>
<keyword evidence="1" id="KW-0472">Membrane</keyword>
<dbReference type="Proteomes" id="UP000730739">
    <property type="component" value="Unassembled WGS sequence"/>
</dbReference>
<dbReference type="RefSeq" id="WP_209600689.1">
    <property type="nucleotide sequence ID" value="NZ_JAGILA010000001.1"/>
</dbReference>
<reference evidence="2 3" key="1">
    <citation type="submission" date="2021-03" db="EMBL/GenBank/DDBJ databases">
        <title>Genomic Encyclopedia of Type Strains, Phase IV (KMG-IV): sequencing the most valuable type-strain genomes for metagenomic binning, comparative biology and taxonomic classification.</title>
        <authorList>
            <person name="Goeker M."/>
        </authorList>
    </citation>
    <scope>NUCLEOTIDE SEQUENCE [LARGE SCALE GENOMIC DNA]</scope>
    <source>
        <strain evidence="2 3">DSM 13372</strain>
    </source>
</reference>
<feature type="transmembrane region" description="Helical" evidence="1">
    <location>
        <begin position="30"/>
        <end position="48"/>
    </location>
</feature>
<accession>A0ABS4QUZ0</accession>
<gene>
    <name evidence="2" type="ORF">J2Z31_000949</name>
</gene>
<proteinExistence type="predicted"/>
<evidence type="ECO:0000313" key="3">
    <source>
        <dbReference type="Proteomes" id="UP000730739"/>
    </source>
</evidence>
<protein>
    <submittedName>
        <fullName evidence="2">Uncharacterized protein</fullName>
    </submittedName>
</protein>
<keyword evidence="3" id="KW-1185">Reference proteome</keyword>
<organism evidence="2 3">
    <name type="scientific">Sinorhizobium kostiense</name>
    <dbReference type="NCBI Taxonomy" id="76747"/>
    <lineage>
        <taxon>Bacteria</taxon>
        <taxon>Pseudomonadati</taxon>
        <taxon>Pseudomonadota</taxon>
        <taxon>Alphaproteobacteria</taxon>
        <taxon>Hyphomicrobiales</taxon>
        <taxon>Rhizobiaceae</taxon>
        <taxon>Sinorhizobium/Ensifer group</taxon>
        <taxon>Sinorhizobium</taxon>
    </lineage>
</organism>